<evidence type="ECO:0000256" key="2">
    <source>
        <dbReference type="SAM" id="SignalP"/>
    </source>
</evidence>
<gene>
    <name evidence="3" type="ORF">PECAL_2P24710</name>
</gene>
<organism evidence="3 4">
    <name type="scientific">Pelagomonas calceolata</name>
    <dbReference type="NCBI Taxonomy" id="35677"/>
    <lineage>
        <taxon>Eukaryota</taxon>
        <taxon>Sar</taxon>
        <taxon>Stramenopiles</taxon>
        <taxon>Ochrophyta</taxon>
        <taxon>Pelagophyceae</taxon>
        <taxon>Pelagomonadales</taxon>
        <taxon>Pelagomonadaceae</taxon>
        <taxon>Pelagomonas</taxon>
    </lineage>
</organism>
<dbReference type="AlphaFoldDB" id="A0A8J2SCL7"/>
<feature type="chain" id="PRO_5035310068" evidence="2">
    <location>
        <begin position="19"/>
        <end position="348"/>
    </location>
</feature>
<feature type="non-terminal residue" evidence="3">
    <location>
        <position position="1"/>
    </location>
</feature>
<proteinExistence type="predicted"/>
<name>A0A8J2SCL7_9STRA</name>
<evidence type="ECO:0000256" key="1">
    <source>
        <dbReference type="SAM" id="MobiDB-lite"/>
    </source>
</evidence>
<comment type="caution">
    <text evidence="3">The sequence shown here is derived from an EMBL/GenBank/DDBJ whole genome shotgun (WGS) entry which is preliminary data.</text>
</comment>
<accession>A0A8J2SCL7</accession>
<evidence type="ECO:0000313" key="4">
    <source>
        <dbReference type="Proteomes" id="UP000789595"/>
    </source>
</evidence>
<feature type="non-terminal residue" evidence="3">
    <location>
        <position position="348"/>
    </location>
</feature>
<feature type="region of interest" description="Disordered" evidence="1">
    <location>
        <begin position="22"/>
        <end position="70"/>
    </location>
</feature>
<feature type="signal peptide" evidence="2">
    <location>
        <begin position="1"/>
        <end position="18"/>
    </location>
</feature>
<evidence type="ECO:0000313" key="3">
    <source>
        <dbReference type="EMBL" id="CAH0369350.1"/>
    </source>
</evidence>
<dbReference type="EMBL" id="CAKKNE010000002">
    <property type="protein sequence ID" value="CAH0369350.1"/>
    <property type="molecule type" value="Genomic_DNA"/>
</dbReference>
<reference evidence="3" key="1">
    <citation type="submission" date="2021-11" db="EMBL/GenBank/DDBJ databases">
        <authorList>
            <consortium name="Genoscope - CEA"/>
            <person name="William W."/>
        </authorList>
    </citation>
    <scope>NUCLEOTIDE SEQUENCE</scope>
</reference>
<dbReference type="Proteomes" id="UP000789595">
    <property type="component" value="Unassembled WGS sequence"/>
</dbReference>
<sequence length="348" mass="38770">VKIIFALVCRFLLPYCNPRGNGVSKKSTGLRPPPSAPQLLAPSHQDSEAAQIIMADAPPPPPPPNQAQEDAKTLIREVEERRQSMSTEEPPEIAAMRRLLAQFTPTEPEIDESELLPRELGDLDDTNEFADAFWARATKEKMAWSKWPGSLWAICAQHKRSVLSLKVLDQRVTVEFEAESSRVLLAREIAMPASSTDSRRVAPFHAGFRALQWASSPYCLQLNGGDLREYFGKLTALRDCCATLKGESLIDDEALIAKWATKNVGRAQLTVQPPDALDCDDYQRKMTAINCPPHVIVAFYDPVKRKTTTLCRLPLKGAKAVADLYMDVLHEVPSPRDWLKAVCPEASW</sequence>
<keyword evidence="2" id="KW-0732">Signal</keyword>
<keyword evidence="4" id="KW-1185">Reference proteome</keyword>
<protein>
    <submittedName>
        <fullName evidence="3">Uncharacterized protein</fullName>
    </submittedName>
</protein>